<sequence length="998" mass="105609">MRCASEEDLCELGAPSSAASEALQRLEVVEGLLNRETAAGLFWPDQLVFGRPFDFLAEVLLSVVGPVWLPRLRKLQQEELFSTFFKNAPAAVALTALTSHLSTVRPVGEQPQNGATITIAAADVSVNLLVQRFAHPSSSGIQELVLQHAGCGSPIEENDSTVPKSPLCQRGKATTIGPRAGRVDWVQHASMLVGMSDTCAGCTAPNLRIKAFVPHLLSQLLTGLSLSRTLTGASQASRQQLDEQPQPSNVQQDQLHHQPQSPEGSQSSEGPQPQRQQPEQPCSRPSEDAWSFVAETLSRLCRRGHASYVAQALWQAGLHQAFCPAFNADSSGLVTPECTRLRRMLLDSHVLQRPGIRYLLAEKLLLQPLLPPAALKLLVKLLASLLAGNAAGGREDAAQVDAVASLLLGTASHLAQVWGDTTTISRLPVTHLAYQTAALEAALEHLQKPGLDATGGLLPALLQGVSNRLNSPSSAVRRQGMQVGRALSILLDPSQEPLFENQGPFALQSEEYWHASCAASVNSAVPPANEPPDMSPQAAIGNKDDGVVTDTDSDDDGSSPASEDGFEAYDLTEDDSTEKLSKDGRPLQLRDIAAALRKTDDPQGIAPALRAAEALVAANPDELSHYAGELSRSLLYTRPPEWAEQEAATKAAKPGAQRMRTLVNLLAQEPFPAGDALLGQLWTPHLDTHQRVLILDALSSAAHQMAHGPRALPEPPSRSPASLPDSSQDHPASDGSTSAVSGRAADGAVSPGVVSGAAGPGVVEGGNRAVKTRVWGHRSLARAGRSAPRSHKNRLPEVVLHWAAGLLTECGKERHGVDLFGRDSWLLGQLLLTLGTFAECTSPAPATVQLSGALVELLRTPAVHRHPEAYVRRAALIAVSQVIRAMPPSRLAGAILASDSNASSGDGQDVAVVERLEWVRQFARDTASADADPECRMLGAACSSLQAQLAGAALEHMPSQAGITTGPSLLAGSTRSSIALPLSWQPVMPSLGMAALIV</sequence>
<comment type="subcellular location">
    <subcellularLocation>
        <location evidence="1">Cytoplasm</location>
    </subcellularLocation>
</comment>
<feature type="compositionally biased region" description="Polar residues" evidence="4">
    <location>
        <begin position="233"/>
        <end position="253"/>
    </location>
</feature>
<gene>
    <name evidence="7" type="ORF">WJX84_007936</name>
</gene>
<keyword evidence="3" id="KW-0963">Cytoplasm</keyword>
<comment type="similarity">
    <text evidence="2">Belongs to the TEL2 family.</text>
</comment>
<name>A0AAW1TKW4_9CHLO</name>
<dbReference type="SUPFAM" id="SSF48371">
    <property type="entry name" value="ARM repeat"/>
    <property type="match status" value="1"/>
</dbReference>
<accession>A0AAW1TKW4</accession>
<dbReference type="InterPro" id="IPR051970">
    <property type="entry name" value="TEL2_Regulation"/>
</dbReference>
<evidence type="ECO:0000259" key="5">
    <source>
        <dbReference type="Pfam" id="PF10193"/>
    </source>
</evidence>
<dbReference type="InterPro" id="IPR016024">
    <property type="entry name" value="ARM-type_fold"/>
</dbReference>
<organism evidence="7 8">
    <name type="scientific">Apatococcus fuscideae</name>
    <dbReference type="NCBI Taxonomy" id="2026836"/>
    <lineage>
        <taxon>Eukaryota</taxon>
        <taxon>Viridiplantae</taxon>
        <taxon>Chlorophyta</taxon>
        <taxon>core chlorophytes</taxon>
        <taxon>Trebouxiophyceae</taxon>
        <taxon>Chlorellales</taxon>
        <taxon>Chlorellaceae</taxon>
        <taxon>Apatococcus</taxon>
    </lineage>
</organism>
<dbReference type="AlphaFoldDB" id="A0AAW1TKW4"/>
<evidence type="ECO:0000256" key="4">
    <source>
        <dbReference type="SAM" id="MobiDB-lite"/>
    </source>
</evidence>
<comment type="caution">
    <text evidence="7">The sequence shown here is derived from an EMBL/GenBank/DDBJ whole genome shotgun (WGS) entry which is preliminary data.</text>
</comment>
<evidence type="ECO:0000259" key="6">
    <source>
        <dbReference type="Pfam" id="PF25320"/>
    </source>
</evidence>
<evidence type="ECO:0000256" key="2">
    <source>
        <dbReference type="ARBA" id="ARBA00006133"/>
    </source>
</evidence>
<feature type="domain" description="Telomere length regulation protein conserved" evidence="5">
    <location>
        <begin position="586"/>
        <end position="702"/>
    </location>
</feature>
<dbReference type="GO" id="GO:0051879">
    <property type="term" value="F:Hsp90 protein binding"/>
    <property type="evidence" value="ECO:0007669"/>
    <property type="project" value="TreeGrafter"/>
</dbReference>
<dbReference type="GO" id="GO:0005829">
    <property type="term" value="C:cytosol"/>
    <property type="evidence" value="ECO:0007669"/>
    <property type="project" value="TreeGrafter"/>
</dbReference>
<feature type="compositionally biased region" description="Acidic residues" evidence="4">
    <location>
        <begin position="564"/>
        <end position="576"/>
    </location>
</feature>
<dbReference type="Proteomes" id="UP001485043">
    <property type="component" value="Unassembled WGS sequence"/>
</dbReference>
<evidence type="ECO:0000313" key="7">
    <source>
        <dbReference type="EMBL" id="KAK9868756.1"/>
    </source>
</evidence>
<dbReference type="Gene3D" id="1.25.40.720">
    <property type="entry name" value="Telomere length regulation protein 2, C-terminal domain"/>
    <property type="match status" value="1"/>
</dbReference>
<protein>
    <recommendedName>
        <fullName evidence="9">Telomere length regulation protein TEL2 homolog</fullName>
    </recommendedName>
</protein>
<evidence type="ECO:0000313" key="8">
    <source>
        <dbReference type="Proteomes" id="UP001485043"/>
    </source>
</evidence>
<dbReference type="GO" id="GO:0051083">
    <property type="term" value="P:'de novo' cotranslational protein folding"/>
    <property type="evidence" value="ECO:0007669"/>
    <property type="project" value="TreeGrafter"/>
</dbReference>
<dbReference type="InterPro" id="IPR038528">
    <property type="entry name" value="TEL2_C_sf"/>
</dbReference>
<feature type="compositionally biased region" description="Low complexity" evidence="4">
    <location>
        <begin position="258"/>
        <end position="284"/>
    </location>
</feature>
<feature type="region of interest" description="Disordered" evidence="4">
    <location>
        <begin position="233"/>
        <end position="286"/>
    </location>
</feature>
<dbReference type="GO" id="GO:0042162">
    <property type="term" value="F:telomeric DNA binding"/>
    <property type="evidence" value="ECO:0007669"/>
    <property type="project" value="TreeGrafter"/>
</dbReference>
<evidence type="ECO:0008006" key="9">
    <source>
        <dbReference type="Google" id="ProtNLM"/>
    </source>
</evidence>
<dbReference type="Pfam" id="PF10193">
    <property type="entry name" value="Telomere_reg-2"/>
    <property type="match status" value="1"/>
</dbReference>
<feature type="domain" description="TELO2 ARM repeat" evidence="6">
    <location>
        <begin position="344"/>
        <end position="499"/>
    </location>
</feature>
<dbReference type="InterPro" id="IPR057348">
    <property type="entry name" value="TELO2_ARM"/>
</dbReference>
<evidence type="ECO:0000256" key="1">
    <source>
        <dbReference type="ARBA" id="ARBA00004496"/>
    </source>
</evidence>
<keyword evidence="8" id="KW-1185">Reference proteome</keyword>
<dbReference type="PANTHER" id="PTHR15830:SF10">
    <property type="entry name" value="TELOMERE LENGTH REGULATION PROTEIN TEL2 HOMOLOG"/>
    <property type="match status" value="1"/>
</dbReference>
<dbReference type="PANTHER" id="PTHR15830">
    <property type="entry name" value="TELOMERE LENGTH REGULATION PROTEIN TEL2 FAMILY MEMBER"/>
    <property type="match status" value="1"/>
</dbReference>
<dbReference type="Pfam" id="PF25320">
    <property type="entry name" value="TELO2_ARM"/>
    <property type="match status" value="1"/>
</dbReference>
<feature type="region of interest" description="Disordered" evidence="4">
    <location>
        <begin position="705"/>
        <end position="761"/>
    </location>
</feature>
<feature type="region of interest" description="Disordered" evidence="4">
    <location>
        <begin position="524"/>
        <end position="585"/>
    </location>
</feature>
<feature type="compositionally biased region" description="Low complexity" evidence="4">
    <location>
        <begin position="744"/>
        <end position="757"/>
    </location>
</feature>
<reference evidence="7 8" key="1">
    <citation type="journal article" date="2024" name="Nat. Commun.">
        <title>Phylogenomics reveals the evolutionary origins of lichenization in chlorophyte algae.</title>
        <authorList>
            <person name="Puginier C."/>
            <person name="Libourel C."/>
            <person name="Otte J."/>
            <person name="Skaloud P."/>
            <person name="Haon M."/>
            <person name="Grisel S."/>
            <person name="Petersen M."/>
            <person name="Berrin J.G."/>
            <person name="Delaux P.M."/>
            <person name="Dal Grande F."/>
            <person name="Keller J."/>
        </authorList>
    </citation>
    <scope>NUCLEOTIDE SEQUENCE [LARGE SCALE GENOMIC DNA]</scope>
    <source>
        <strain evidence="7 8">SAG 2523</strain>
    </source>
</reference>
<dbReference type="EMBL" id="JALJOV010000013">
    <property type="protein sequence ID" value="KAK9868756.1"/>
    <property type="molecule type" value="Genomic_DNA"/>
</dbReference>
<evidence type="ECO:0000256" key="3">
    <source>
        <dbReference type="ARBA" id="ARBA00022490"/>
    </source>
</evidence>
<dbReference type="InterPro" id="IPR019337">
    <property type="entry name" value="Telomere_length_regulation_dom"/>
</dbReference>
<proteinExistence type="inferred from homology"/>